<gene>
    <name evidence="2" type="ORF">ASB62_07260</name>
</gene>
<organism evidence="2 3">
    <name type="scientific">Chlorobium limicola</name>
    <dbReference type="NCBI Taxonomy" id="1092"/>
    <lineage>
        <taxon>Bacteria</taxon>
        <taxon>Pseudomonadati</taxon>
        <taxon>Chlorobiota</taxon>
        <taxon>Chlorobiia</taxon>
        <taxon>Chlorobiales</taxon>
        <taxon>Chlorobiaceae</taxon>
        <taxon>Chlorobium/Pelodictyon group</taxon>
        <taxon>Chlorobium</taxon>
    </lineage>
</organism>
<dbReference type="PANTHER" id="PTHR33877:SF2">
    <property type="entry name" value="OS07G0170200 PROTEIN"/>
    <property type="match status" value="1"/>
</dbReference>
<keyword evidence="2" id="KW-0540">Nuclease</keyword>
<dbReference type="PANTHER" id="PTHR33877">
    <property type="entry name" value="SLL1193 PROTEIN"/>
    <property type="match status" value="1"/>
</dbReference>
<dbReference type="InterPro" id="IPR052892">
    <property type="entry name" value="NA-targeting_endonuclease"/>
</dbReference>
<keyword evidence="2" id="KW-0255">Endonuclease</keyword>
<evidence type="ECO:0000313" key="3">
    <source>
        <dbReference type="Proteomes" id="UP000053937"/>
    </source>
</evidence>
<dbReference type="OrthoDB" id="9802901at2"/>
<dbReference type="InterPro" id="IPR003615">
    <property type="entry name" value="HNH_nuc"/>
</dbReference>
<dbReference type="Pfam" id="PF01844">
    <property type="entry name" value="HNH"/>
    <property type="match status" value="1"/>
</dbReference>
<dbReference type="InterPro" id="IPR002711">
    <property type="entry name" value="HNH"/>
</dbReference>
<name>A0A101JBN5_CHLLI</name>
<keyword evidence="3" id="KW-1185">Reference proteome</keyword>
<proteinExistence type="predicted"/>
<evidence type="ECO:0000259" key="1">
    <source>
        <dbReference type="SMART" id="SM00507"/>
    </source>
</evidence>
<dbReference type="AlphaFoldDB" id="A0A101JBN5"/>
<dbReference type="GO" id="GO:0004519">
    <property type="term" value="F:endonuclease activity"/>
    <property type="evidence" value="ECO:0007669"/>
    <property type="project" value="UniProtKB-KW"/>
</dbReference>
<dbReference type="OMA" id="RCNHVKA"/>
<reference evidence="2 3" key="1">
    <citation type="submission" date="2015-10" db="EMBL/GenBank/DDBJ databases">
        <title>Draft Genome Sequence of Chlorobium limicola strain Frasassi Growing under Artificial Lighting in the Frasassi Cave System.</title>
        <authorList>
            <person name="Mansor M."/>
            <person name="Macalady J."/>
        </authorList>
    </citation>
    <scope>NUCLEOTIDE SEQUENCE [LARGE SCALE GENOMIC DNA]</scope>
    <source>
        <strain evidence="2 3">Frasassi</strain>
    </source>
</reference>
<dbReference type="SMART" id="SM00507">
    <property type="entry name" value="HNHc"/>
    <property type="match status" value="1"/>
</dbReference>
<dbReference type="Gene3D" id="1.10.30.50">
    <property type="match status" value="1"/>
</dbReference>
<feature type="domain" description="HNH nuclease" evidence="1">
    <location>
        <begin position="74"/>
        <end position="125"/>
    </location>
</feature>
<dbReference type="RefSeq" id="WP_012465142.1">
    <property type="nucleotide sequence ID" value="NZ_JAAXUX010000033.1"/>
</dbReference>
<dbReference type="Proteomes" id="UP000053937">
    <property type="component" value="Unassembled WGS sequence"/>
</dbReference>
<dbReference type="GO" id="GO:0003676">
    <property type="term" value="F:nucleic acid binding"/>
    <property type="evidence" value="ECO:0007669"/>
    <property type="project" value="InterPro"/>
</dbReference>
<evidence type="ECO:0000313" key="2">
    <source>
        <dbReference type="EMBL" id="KUL23826.1"/>
    </source>
</evidence>
<sequence>MSLLSSKVLVLNSSYEPLRICDAQKAVLLLFGGKAVPVAHHPEKAICTVSCCFPLPSIIRLNVFVRVPFKKIMLNKKNILRRDAFRCQYCGRTDLPLTVDHILPRSRGGEESWENLITACLRCNTKKGNRTPSEAGMATRSKPARPNHIIFMQQLTASVSDEWKPYLFMS</sequence>
<comment type="caution">
    <text evidence="2">The sequence shown here is derived from an EMBL/GenBank/DDBJ whole genome shotgun (WGS) entry which is preliminary data.</text>
</comment>
<dbReference type="EMBL" id="LMBR01000179">
    <property type="protein sequence ID" value="KUL23826.1"/>
    <property type="molecule type" value="Genomic_DNA"/>
</dbReference>
<dbReference type="CDD" id="cd00085">
    <property type="entry name" value="HNHc"/>
    <property type="match status" value="1"/>
</dbReference>
<protein>
    <submittedName>
        <fullName evidence="2">HNH endonuclease</fullName>
    </submittedName>
</protein>
<keyword evidence="2" id="KW-0378">Hydrolase</keyword>
<accession>A0A101JBN5</accession>
<dbReference type="GO" id="GO:0008270">
    <property type="term" value="F:zinc ion binding"/>
    <property type="evidence" value="ECO:0007669"/>
    <property type="project" value="InterPro"/>
</dbReference>